<dbReference type="SMART" id="SM00342">
    <property type="entry name" value="HTH_ARAC"/>
    <property type="match status" value="1"/>
</dbReference>
<dbReference type="InterPro" id="IPR009057">
    <property type="entry name" value="Homeodomain-like_sf"/>
</dbReference>
<keyword evidence="3" id="KW-0804">Transcription</keyword>
<evidence type="ECO:0000256" key="2">
    <source>
        <dbReference type="ARBA" id="ARBA00023125"/>
    </source>
</evidence>
<dbReference type="Pfam" id="PF12833">
    <property type="entry name" value="HTH_18"/>
    <property type="match status" value="1"/>
</dbReference>
<dbReference type="PANTHER" id="PTHR43130">
    <property type="entry name" value="ARAC-FAMILY TRANSCRIPTIONAL REGULATOR"/>
    <property type="match status" value="1"/>
</dbReference>
<keyword evidence="2" id="KW-0238">DNA-binding</keyword>
<dbReference type="SUPFAM" id="SSF52317">
    <property type="entry name" value="Class I glutamine amidotransferase-like"/>
    <property type="match status" value="1"/>
</dbReference>
<dbReference type="InterPro" id="IPR052158">
    <property type="entry name" value="INH-QAR"/>
</dbReference>
<dbReference type="PANTHER" id="PTHR43130:SF3">
    <property type="entry name" value="HTH-TYPE TRANSCRIPTIONAL REGULATOR RV1931C"/>
    <property type="match status" value="1"/>
</dbReference>
<feature type="region of interest" description="Disordered" evidence="4">
    <location>
        <begin position="314"/>
        <end position="336"/>
    </location>
</feature>
<dbReference type="PROSITE" id="PS01124">
    <property type="entry name" value="HTH_ARAC_FAMILY_2"/>
    <property type="match status" value="1"/>
</dbReference>
<keyword evidence="7" id="KW-1185">Reference proteome</keyword>
<dbReference type="InterPro" id="IPR018060">
    <property type="entry name" value="HTH_AraC"/>
</dbReference>
<evidence type="ECO:0000256" key="3">
    <source>
        <dbReference type="ARBA" id="ARBA00023163"/>
    </source>
</evidence>
<organism evidence="6 7">
    <name type="scientific">Actinomadura fulvescens</name>
    <dbReference type="NCBI Taxonomy" id="46160"/>
    <lineage>
        <taxon>Bacteria</taxon>
        <taxon>Bacillati</taxon>
        <taxon>Actinomycetota</taxon>
        <taxon>Actinomycetes</taxon>
        <taxon>Streptosporangiales</taxon>
        <taxon>Thermomonosporaceae</taxon>
        <taxon>Actinomadura</taxon>
    </lineage>
</organism>
<sequence length="336" mass="35760">MTMGFRSIVAYAPEHLSTLGLGMAVKVFSGRSQLGVSCFDFTVATDEPGPVHTDLGLVQQVEHGLDRLATADLILLLPGEDFPVPTPAATAALRAAHARGAIIAGHGGGSYLLAGTGLLDGLRATTHWSLAAALAARFPAVRTVSDALYVDEGRLVTGAGAAAGLDLLLHLLRREHGSSLANMVARDVVASPHRVGDQPQYVRSPVPAHDPERIQAVLTWARENLRHPLSVDDLAARALMSPRTFARRFKTATGTTPHAWLLNQRLDHVEELLETTDLSIQEIARRAGYSNATVLREQFVKRRGMPPRAYRSAYGRSCTAPARAANDPAGLGSGGA</sequence>
<dbReference type="Proteomes" id="UP001501509">
    <property type="component" value="Unassembled WGS sequence"/>
</dbReference>
<dbReference type="Gene3D" id="3.40.50.880">
    <property type="match status" value="1"/>
</dbReference>
<dbReference type="InterPro" id="IPR029062">
    <property type="entry name" value="Class_I_gatase-like"/>
</dbReference>
<evidence type="ECO:0000259" key="5">
    <source>
        <dbReference type="PROSITE" id="PS01124"/>
    </source>
</evidence>
<dbReference type="Pfam" id="PF01965">
    <property type="entry name" value="DJ-1_PfpI"/>
    <property type="match status" value="1"/>
</dbReference>
<gene>
    <name evidence="6" type="ORF">GCM10010411_54220</name>
</gene>
<feature type="domain" description="HTH araC/xylS-type" evidence="5">
    <location>
        <begin position="215"/>
        <end position="313"/>
    </location>
</feature>
<reference evidence="6 7" key="1">
    <citation type="journal article" date="2019" name="Int. J. Syst. Evol. Microbiol.">
        <title>The Global Catalogue of Microorganisms (GCM) 10K type strain sequencing project: providing services to taxonomists for standard genome sequencing and annotation.</title>
        <authorList>
            <consortium name="The Broad Institute Genomics Platform"/>
            <consortium name="The Broad Institute Genome Sequencing Center for Infectious Disease"/>
            <person name="Wu L."/>
            <person name="Ma J."/>
        </authorList>
    </citation>
    <scope>NUCLEOTIDE SEQUENCE [LARGE SCALE GENOMIC DNA]</scope>
    <source>
        <strain evidence="6 7">JCM 6833</strain>
    </source>
</reference>
<protein>
    <submittedName>
        <fullName evidence="6">Helix-turn-helix domain-containing protein</fullName>
    </submittedName>
</protein>
<dbReference type="InterPro" id="IPR018062">
    <property type="entry name" value="HTH_AraC-typ_CS"/>
</dbReference>
<name>A0ABN3Q256_9ACTN</name>
<keyword evidence="1" id="KW-0805">Transcription regulation</keyword>
<evidence type="ECO:0000256" key="4">
    <source>
        <dbReference type="SAM" id="MobiDB-lite"/>
    </source>
</evidence>
<proteinExistence type="predicted"/>
<dbReference type="Gene3D" id="1.10.10.60">
    <property type="entry name" value="Homeodomain-like"/>
    <property type="match status" value="1"/>
</dbReference>
<evidence type="ECO:0000313" key="7">
    <source>
        <dbReference type="Proteomes" id="UP001501509"/>
    </source>
</evidence>
<dbReference type="PROSITE" id="PS00041">
    <property type="entry name" value="HTH_ARAC_FAMILY_1"/>
    <property type="match status" value="1"/>
</dbReference>
<evidence type="ECO:0000256" key="1">
    <source>
        <dbReference type="ARBA" id="ARBA00023015"/>
    </source>
</evidence>
<dbReference type="InterPro" id="IPR002818">
    <property type="entry name" value="DJ-1/PfpI"/>
</dbReference>
<accession>A0ABN3Q256</accession>
<dbReference type="EMBL" id="BAAATD010000007">
    <property type="protein sequence ID" value="GAA2612600.1"/>
    <property type="molecule type" value="Genomic_DNA"/>
</dbReference>
<evidence type="ECO:0000313" key="6">
    <source>
        <dbReference type="EMBL" id="GAA2612600.1"/>
    </source>
</evidence>
<dbReference type="SUPFAM" id="SSF46689">
    <property type="entry name" value="Homeodomain-like"/>
    <property type="match status" value="2"/>
</dbReference>
<dbReference type="RefSeq" id="WP_344545257.1">
    <property type="nucleotide sequence ID" value="NZ_BAAATD010000007.1"/>
</dbReference>
<comment type="caution">
    <text evidence="6">The sequence shown here is derived from an EMBL/GenBank/DDBJ whole genome shotgun (WGS) entry which is preliminary data.</text>
</comment>